<dbReference type="PANTHER" id="PTHR44051">
    <property type="entry name" value="GLUTATHIONE S-TRANSFERASE-RELATED"/>
    <property type="match status" value="1"/>
</dbReference>
<dbReference type="InterPro" id="IPR036249">
    <property type="entry name" value="Thioredoxin-like_sf"/>
</dbReference>
<dbReference type="PROSITE" id="PS50405">
    <property type="entry name" value="GST_CTER"/>
    <property type="match status" value="1"/>
</dbReference>
<feature type="domain" description="GST C-terminal" evidence="2">
    <location>
        <begin position="85"/>
        <end position="202"/>
    </location>
</feature>
<proteinExistence type="predicted"/>
<protein>
    <submittedName>
        <fullName evidence="3">Glutathione S-transferase family protein</fullName>
    </submittedName>
</protein>
<dbReference type="SFLD" id="SFLDS00019">
    <property type="entry name" value="Glutathione_Transferase_(cytos"/>
    <property type="match status" value="1"/>
</dbReference>
<keyword evidence="3" id="KW-0808">Transferase</keyword>
<dbReference type="SUPFAM" id="SSF47616">
    <property type="entry name" value="GST C-terminal domain-like"/>
    <property type="match status" value="1"/>
</dbReference>
<accession>A0A369TB73</accession>
<sequence length="202" mass="22924">MLLRHSPTSPFVRKVTVTAAELGLAERIAWKPTNPWDPNDDLPDDNPMGKVPALVLDDGETLFDSGVICEYLDSLHDGEKLFPAEGERRWQALRLHALADGILEAAVARLVERSRRPSELYWAEWDTRQAEKVRRALDMLERNEGVLEERLTIAQITVGCALGYLDFRFPDEDWRAARPRLAAWFETFAQRPSMQASVPKAA</sequence>
<reference evidence="3 4" key="1">
    <citation type="submission" date="2018-07" db="EMBL/GenBank/DDBJ databases">
        <title>Venubactetium sediminum gen. nov., sp. nov., isolated from a marine solar saltern.</title>
        <authorList>
            <person name="Wang S."/>
        </authorList>
    </citation>
    <scope>NUCLEOTIDE SEQUENCE [LARGE SCALE GENOMIC DNA]</scope>
    <source>
        <strain evidence="3 4">WD2A32</strain>
    </source>
</reference>
<dbReference type="RefSeq" id="WP_114582296.1">
    <property type="nucleotide sequence ID" value="NZ_QPMH01000009.1"/>
</dbReference>
<dbReference type="InterPro" id="IPR036282">
    <property type="entry name" value="Glutathione-S-Trfase_C_sf"/>
</dbReference>
<dbReference type="Pfam" id="PF13409">
    <property type="entry name" value="GST_N_2"/>
    <property type="match status" value="1"/>
</dbReference>
<name>A0A369TB73_9PROT</name>
<dbReference type="PROSITE" id="PS50404">
    <property type="entry name" value="GST_NTER"/>
    <property type="match status" value="1"/>
</dbReference>
<dbReference type="Gene3D" id="1.20.1050.10">
    <property type="match status" value="1"/>
</dbReference>
<gene>
    <name evidence="3" type="ORF">DRB17_11200</name>
</gene>
<keyword evidence="4" id="KW-1185">Reference proteome</keyword>
<dbReference type="Gene3D" id="3.40.30.10">
    <property type="entry name" value="Glutaredoxin"/>
    <property type="match status" value="1"/>
</dbReference>
<comment type="caution">
    <text evidence="3">The sequence shown here is derived from an EMBL/GenBank/DDBJ whole genome shotgun (WGS) entry which is preliminary data.</text>
</comment>
<dbReference type="InterPro" id="IPR010987">
    <property type="entry name" value="Glutathione-S-Trfase_C-like"/>
</dbReference>
<dbReference type="InterPro" id="IPR040079">
    <property type="entry name" value="Glutathione_S-Trfase"/>
</dbReference>
<dbReference type="PANTHER" id="PTHR44051:SF8">
    <property type="entry name" value="GLUTATHIONE S-TRANSFERASE GSTA"/>
    <property type="match status" value="1"/>
</dbReference>
<evidence type="ECO:0000259" key="1">
    <source>
        <dbReference type="PROSITE" id="PS50404"/>
    </source>
</evidence>
<dbReference type="EMBL" id="QPMH01000009">
    <property type="protein sequence ID" value="RDD61754.1"/>
    <property type="molecule type" value="Genomic_DNA"/>
</dbReference>
<dbReference type="Proteomes" id="UP000253941">
    <property type="component" value="Unassembled WGS sequence"/>
</dbReference>
<evidence type="ECO:0000313" key="3">
    <source>
        <dbReference type="EMBL" id="RDD61754.1"/>
    </source>
</evidence>
<evidence type="ECO:0000259" key="2">
    <source>
        <dbReference type="PROSITE" id="PS50405"/>
    </source>
</evidence>
<dbReference type="Pfam" id="PF13410">
    <property type="entry name" value="GST_C_2"/>
    <property type="match status" value="1"/>
</dbReference>
<dbReference type="CDD" id="cd03205">
    <property type="entry name" value="GST_C_6"/>
    <property type="match status" value="1"/>
</dbReference>
<feature type="domain" description="GST N-terminal" evidence="1">
    <location>
        <begin position="1"/>
        <end position="80"/>
    </location>
</feature>
<dbReference type="AlphaFoldDB" id="A0A369TB73"/>
<organism evidence="3 4">
    <name type="scientific">Ferruginivarius sediminum</name>
    <dbReference type="NCBI Taxonomy" id="2661937"/>
    <lineage>
        <taxon>Bacteria</taxon>
        <taxon>Pseudomonadati</taxon>
        <taxon>Pseudomonadota</taxon>
        <taxon>Alphaproteobacteria</taxon>
        <taxon>Rhodospirillales</taxon>
        <taxon>Rhodospirillaceae</taxon>
        <taxon>Ferruginivarius</taxon>
    </lineage>
</organism>
<evidence type="ECO:0000313" key="4">
    <source>
        <dbReference type="Proteomes" id="UP000253941"/>
    </source>
</evidence>
<dbReference type="GO" id="GO:0016740">
    <property type="term" value="F:transferase activity"/>
    <property type="evidence" value="ECO:0007669"/>
    <property type="project" value="UniProtKB-KW"/>
</dbReference>
<dbReference type="InterPro" id="IPR004045">
    <property type="entry name" value="Glutathione_S-Trfase_N"/>
</dbReference>
<dbReference type="SUPFAM" id="SSF52833">
    <property type="entry name" value="Thioredoxin-like"/>
    <property type="match status" value="1"/>
</dbReference>